<evidence type="ECO:0000256" key="1">
    <source>
        <dbReference type="SAM" id="Phobius"/>
    </source>
</evidence>
<protein>
    <submittedName>
        <fullName evidence="3">Uncharacterized protein LOC117640439</fullName>
    </submittedName>
</protein>
<reference evidence="3" key="1">
    <citation type="submission" date="2025-08" db="UniProtKB">
        <authorList>
            <consortium name="RefSeq"/>
        </authorList>
    </citation>
    <scope>IDENTIFICATION</scope>
    <source>
        <tissue evidence="3">Total insect</tissue>
    </source>
</reference>
<keyword evidence="1" id="KW-1133">Transmembrane helix</keyword>
<dbReference type="RefSeq" id="XP_034232833.1">
    <property type="nucleotide sequence ID" value="XM_034376942.1"/>
</dbReference>
<gene>
    <name evidence="3" type="primary">LOC117640439</name>
</gene>
<sequence length="301" mass="33019">MILRLGIQLPSTKAAFYISIIVWIFWGPIEFTAAALKGTSLSEVMEGLQVASGSYSGIWCQYLMRRSRLLLVEATGDLARCSYVLEKNGDPSTKNNLQRTARRKLYQVYFYFVYGIATVFGALATFITMRTHWTEAIIDLGAQAGVQLTVVMLKALMLPLQTVLLFSVLITYYSALPLFFILYGSTAELHRGIAVGIKNGHCTEGWAALQSHLIAVTAKVRVAVADVIPHMLVVGIVLPLFCTVDVLTNGLKAGYFAMCTAPLLFTILVASFEAGENVSASLEARHLCHYFLLTSRSNSGD</sequence>
<evidence type="ECO:0000313" key="3">
    <source>
        <dbReference type="RefSeq" id="XP_034232833.1"/>
    </source>
</evidence>
<feature type="transmembrane region" description="Helical" evidence="1">
    <location>
        <begin position="108"/>
        <end position="130"/>
    </location>
</feature>
<keyword evidence="2" id="KW-1185">Reference proteome</keyword>
<dbReference type="GeneID" id="117640439"/>
<dbReference type="KEGG" id="tpal:117640439"/>
<feature type="transmembrane region" description="Helical" evidence="1">
    <location>
        <begin position="163"/>
        <end position="183"/>
    </location>
</feature>
<keyword evidence="1" id="KW-0472">Membrane</keyword>
<evidence type="ECO:0000313" key="2">
    <source>
        <dbReference type="Proteomes" id="UP000515158"/>
    </source>
</evidence>
<dbReference type="InParanoid" id="A0A6P8Y070"/>
<proteinExistence type="predicted"/>
<dbReference type="AlphaFoldDB" id="A0A6P8Y070"/>
<feature type="transmembrane region" description="Helical" evidence="1">
    <location>
        <begin position="227"/>
        <end position="247"/>
    </location>
</feature>
<name>A0A6P8Y070_THRPL</name>
<feature type="transmembrane region" description="Helical" evidence="1">
    <location>
        <begin position="14"/>
        <end position="36"/>
    </location>
</feature>
<keyword evidence="1" id="KW-0812">Transmembrane</keyword>
<dbReference type="Proteomes" id="UP000515158">
    <property type="component" value="Unplaced"/>
</dbReference>
<accession>A0A6P8Y070</accession>
<organism evidence="3">
    <name type="scientific">Thrips palmi</name>
    <name type="common">Melon thrips</name>
    <dbReference type="NCBI Taxonomy" id="161013"/>
    <lineage>
        <taxon>Eukaryota</taxon>
        <taxon>Metazoa</taxon>
        <taxon>Ecdysozoa</taxon>
        <taxon>Arthropoda</taxon>
        <taxon>Hexapoda</taxon>
        <taxon>Insecta</taxon>
        <taxon>Pterygota</taxon>
        <taxon>Neoptera</taxon>
        <taxon>Paraneoptera</taxon>
        <taxon>Thysanoptera</taxon>
        <taxon>Terebrantia</taxon>
        <taxon>Thripoidea</taxon>
        <taxon>Thripidae</taxon>
        <taxon>Thrips</taxon>
    </lineage>
</organism>
<feature type="transmembrane region" description="Helical" evidence="1">
    <location>
        <begin position="254"/>
        <end position="272"/>
    </location>
</feature>